<evidence type="ECO:0000256" key="5">
    <source>
        <dbReference type="HAMAP-Rule" id="MF_01080"/>
    </source>
</evidence>
<evidence type="ECO:0000256" key="2">
    <source>
        <dbReference type="ARBA" id="ARBA00005642"/>
    </source>
</evidence>
<comment type="catalytic activity">
    <reaction evidence="1 5">
        <text>uridine(55) in tRNA = pseudouridine(55) in tRNA</text>
        <dbReference type="Rhea" id="RHEA:42532"/>
        <dbReference type="Rhea" id="RHEA-COMP:10101"/>
        <dbReference type="Rhea" id="RHEA-COMP:10102"/>
        <dbReference type="ChEBI" id="CHEBI:65314"/>
        <dbReference type="ChEBI" id="CHEBI:65315"/>
        <dbReference type="EC" id="5.4.99.25"/>
    </reaction>
</comment>
<dbReference type="InterPro" id="IPR014780">
    <property type="entry name" value="tRNA_psdUridine_synth_TruB"/>
</dbReference>
<dbReference type="PANTHER" id="PTHR13767:SF2">
    <property type="entry name" value="PSEUDOURIDYLATE SYNTHASE TRUB1"/>
    <property type="match status" value="1"/>
</dbReference>
<dbReference type="Gene3D" id="3.30.2350.10">
    <property type="entry name" value="Pseudouridine synthase"/>
    <property type="match status" value="1"/>
</dbReference>
<dbReference type="Proteomes" id="UP000443582">
    <property type="component" value="Unassembled WGS sequence"/>
</dbReference>
<dbReference type="EC" id="5.4.99.25" evidence="5"/>
<organism evidence="7 8">
    <name type="scientific">Halobacteriovorax vibrionivorans</name>
    <dbReference type="NCBI Taxonomy" id="2152716"/>
    <lineage>
        <taxon>Bacteria</taxon>
        <taxon>Pseudomonadati</taxon>
        <taxon>Bdellovibrionota</taxon>
        <taxon>Bacteriovoracia</taxon>
        <taxon>Bacteriovoracales</taxon>
        <taxon>Halobacteriovoraceae</taxon>
        <taxon>Halobacteriovorax</taxon>
    </lineage>
</organism>
<dbReference type="RefSeq" id="WP_115363899.1">
    <property type="nucleotide sequence ID" value="NZ_QDKL01000004.1"/>
</dbReference>
<accession>A0ABY0IBU9</accession>
<sequence>MARKFKGPIFGPFFFKVDKPKGITSFDVIRQFKRKLPKNIGKIGHFGTLDPFATGLMVIGIGPATRLNQYTQVSTKEYIASGRLGFLSPTGDFDTEDGTMERVEIPPLTFDIVKDALESFVGPYMQSPPAFSATKHEGKPLHEWAREGIIIEKPPVERHIHDIELLSFEGDTVVFRVSVSSGTYIRVLFDDLAIKLGTRGALEELRRTNSAGIDLDGSIKLDIFNDDHFDFREFLLNHAQPITDLINFQLLELDDKDALSFANGMTIKRENETDGLYWVRSNNQTLGLGAIDEGKLKVKVGFSPAALDKIDLTICNSLDE</sequence>
<comment type="similarity">
    <text evidence="2 5">Belongs to the pseudouridine synthase TruB family. Type 1 subfamily.</text>
</comment>
<comment type="caution">
    <text evidence="7">The sequence shown here is derived from an EMBL/GenBank/DDBJ whole genome shotgun (WGS) entry which is preliminary data.</text>
</comment>
<evidence type="ECO:0000259" key="6">
    <source>
        <dbReference type="Pfam" id="PF01509"/>
    </source>
</evidence>
<reference evidence="8" key="1">
    <citation type="journal article" date="2019" name="Int. J. Syst. Evol. Microbiol.">
        <title>Halobacteriovorax valvorus sp. nov., a novel prokaryotic predator isolated from coastal seawater of China.</title>
        <authorList>
            <person name="Chen M.-X."/>
        </authorList>
    </citation>
    <scope>NUCLEOTIDE SEQUENCE [LARGE SCALE GENOMIC DNA]</scope>
    <source>
        <strain evidence="8">BL9</strain>
    </source>
</reference>
<dbReference type="SUPFAM" id="SSF55120">
    <property type="entry name" value="Pseudouridine synthase"/>
    <property type="match status" value="1"/>
</dbReference>
<dbReference type="InterPro" id="IPR020103">
    <property type="entry name" value="PsdUridine_synth_cat_dom_sf"/>
</dbReference>
<evidence type="ECO:0000313" key="7">
    <source>
        <dbReference type="EMBL" id="RZF20432.1"/>
    </source>
</evidence>
<dbReference type="NCBIfam" id="TIGR00431">
    <property type="entry name" value="TruB"/>
    <property type="match status" value="1"/>
</dbReference>
<keyword evidence="4 5" id="KW-0413">Isomerase</keyword>
<dbReference type="PANTHER" id="PTHR13767">
    <property type="entry name" value="TRNA-PSEUDOURIDINE SYNTHASE"/>
    <property type="match status" value="1"/>
</dbReference>
<name>A0ABY0IBU9_9BACT</name>
<evidence type="ECO:0000313" key="8">
    <source>
        <dbReference type="Proteomes" id="UP000443582"/>
    </source>
</evidence>
<keyword evidence="3 5" id="KW-0819">tRNA processing</keyword>
<dbReference type="Pfam" id="PF01509">
    <property type="entry name" value="TruB_N"/>
    <property type="match status" value="1"/>
</dbReference>
<dbReference type="GO" id="GO:0160148">
    <property type="term" value="F:tRNA pseudouridine(55) synthase activity"/>
    <property type="evidence" value="ECO:0007669"/>
    <property type="project" value="UniProtKB-EC"/>
</dbReference>
<feature type="domain" description="Pseudouridine synthase II N-terminal" evidence="6">
    <location>
        <begin position="39"/>
        <end position="185"/>
    </location>
</feature>
<comment type="function">
    <text evidence="5">Responsible for synthesis of pseudouridine from uracil-55 in the psi GC loop of transfer RNAs.</text>
</comment>
<dbReference type="InterPro" id="IPR002501">
    <property type="entry name" value="PsdUridine_synth_N"/>
</dbReference>
<gene>
    <name evidence="5 7" type="primary">truB</name>
    <name evidence="7" type="ORF">DAY19_14830</name>
</gene>
<evidence type="ECO:0000256" key="1">
    <source>
        <dbReference type="ARBA" id="ARBA00000385"/>
    </source>
</evidence>
<evidence type="ECO:0000256" key="4">
    <source>
        <dbReference type="ARBA" id="ARBA00023235"/>
    </source>
</evidence>
<protein>
    <recommendedName>
        <fullName evidence="5">tRNA pseudouridine synthase B</fullName>
        <ecNumber evidence="5">5.4.99.25</ecNumber>
    </recommendedName>
    <alternativeName>
        <fullName evidence="5">tRNA pseudouridine(55) synthase</fullName>
        <shortName evidence="5">Psi55 synthase</shortName>
    </alternativeName>
    <alternativeName>
        <fullName evidence="5">tRNA pseudouridylate synthase</fullName>
    </alternativeName>
    <alternativeName>
        <fullName evidence="5">tRNA-uridine isomerase</fullName>
    </alternativeName>
</protein>
<evidence type="ECO:0000256" key="3">
    <source>
        <dbReference type="ARBA" id="ARBA00022694"/>
    </source>
</evidence>
<feature type="active site" description="Nucleophile" evidence="5">
    <location>
        <position position="50"/>
    </location>
</feature>
<dbReference type="EMBL" id="QDKL01000004">
    <property type="protein sequence ID" value="RZF20432.1"/>
    <property type="molecule type" value="Genomic_DNA"/>
</dbReference>
<proteinExistence type="inferred from homology"/>
<keyword evidence="8" id="KW-1185">Reference proteome</keyword>
<dbReference type="HAMAP" id="MF_01080">
    <property type="entry name" value="TruB_bact"/>
    <property type="match status" value="1"/>
</dbReference>